<name>A0ABS4X6A2_9MICO</name>
<evidence type="ECO:0000256" key="1">
    <source>
        <dbReference type="SAM" id="Phobius"/>
    </source>
</evidence>
<feature type="transmembrane region" description="Helical" evidence="1">
    <location>
        <begin position="300"/>
        <end position="319"/>
    </location>
</feature>
<accession>A0ABS4X6A2</accession>
<evidence type="ECO:0000313" key="3">
    <source>
        <dbReference type="Proteomes" id="UP001519290"/>
    </source>
</evidence>
<reference evidence="2 3" key="1">
    <citation type="submission" date="2021-03" db="EMBL/GenBank/DDBJ databases">
        <title>Sequencing the genomes of 1000 actinobacteria strains.</title>
        <authorList>
            <person name="Klenk H.-P."/>
        </authorList>
    </citation>
    <scope>NUCLEOTIDE SEQUENCE [LARGE SCALE GENOMIC DNA]</scope>
    <source>
        <strain evidence="2 3">DSM 14566</strain>
    </source>
</reference>
<feature type="transmembrane region" description="Helical" evidence="1">
    <location>
        <begin position="20"/>
        <end position="45"/>
    </location>
</feature>
<keyword evidence="3" id="KW-1185">Reference proteome</keyword>
<organism evidence="2 3">
    <name type="scientific">Brachybacterium sacelli</name>
    <dbReference type="NCBI Taxonomy" id="173364"/>
    <lineage>
        <taxon>Bacteria</taxon>
        <taxon>Bacillati</taxon>
        <taxon>Actinomycetota</taxon>
        <taxon>Actinomycetes</taxon>
        <taxon>Micrococcales</taxon>
        <taxon>Dermabacteraceae</taxon>
        <taxon>Brachybacterium</taxon>
    </lineage>
</organism>
<feature type="transmembrane region" description="Helical" evidence="1">
    <location>
        <begin position="98"/>
        <end position="123"/>
    </location>
</feature>
<protein>
    <submittedName>
        <fullName evidence="2">ABC-2 type transport system permease protein</fullName>
    </submittedName>
</protein>
<feature type="transmembrane region" description="Helical" evidence="1">
    <location>
        <begin position="227"/>
        <end position="248"/>
    </location>
</feature>
<feature type="transmembrane region" description="Helical" evidence="1">
    <location>
        <begin position="325"/>
        <end position="344"/>
    </location>
</feature>
<feature type="transmembrane region" description="Helical" evidence="1">
    <location>
        <begin position="368"/>
        <end position="390"/>
    </location>
</feature>
<keyword evidence="1" id="KW-1133">Transmembrane helix</keyword>
<feature type="transmembrane region" description="Helical" evidence="1">
    <location>
        <begin position="166"/>
        <end position="184"/>
    </location>
</feature>
<gene>
    <name evidence="2" type="ORF">JOF43_003987</name>
</gene>
<dbReference type="EMBL" id="JAGIOD010000002">
    <property type="protein sequence ID" value="MBP2383998.1"/>
    <property type="molecule type" value="Genomic_DNA"/>
</dbReference>
<feature type="transmembrane region" description="Helical" evidence="1">
    <location>
        <begin position="446"/>
        <end position="471"/>
    </location>
</feature>
<dbReference type="Proteomes" id="UP001519290">
    <property type="component" value="Unassembled WGS sequence"/>
</dbReference>
<proteinExistence type="predicted"/>
<comment type="caution">
    <text evidence="2">The sequence shown here is derived from an EMBL/GenBank/DDBJ whole genome shotgun (WGS) entry which is preliminary data.</text>
</comment>
<feature type="transmembrane region" description="Helical" evidence="1">
    <location>
        <begin position="477"/>
        <end position="498"/>
    </location>
</feature>
<keyword evidence="1" id="KW-0472">Membrane</keyword>
<feature type="transmembrane region" description="Helical" evidence="1">
    <location>
        <begin position="57"/>
        <end position="77"/>
    </location>
</feature>
<keyword evidence="1" id="KW-0812">Transmembrane</keyword>
<evidence type="ECO:0000313" key="2">
    <source>
        <dbReference type="EMBL" id="MBP2383998.1"/>
    </source>
</evidence>
<feature type="transmembrane region" description="Helical" evidence="1">
    <location>
        <begin position="396"/>
        <end position="425"/>
    </location>
</feature>
<dbReference type="RefSeq" id="WP_209904896.1">
    <property type="nucleotide sequence ID" value="NZ_BAAAJW010000001.1"/>
</dbReference>
<feature type="transmembrane region" description="Helical" evidence="1">
    <location>
        <begin position="129"/>
        <end position="154"/>
    </location>
</feature>
<sequence length="526" mass="54769">MVRTLIRWARTERRHTRTRFTLVFGGVFALIGFALALGTASLGAIEFDTTAVNVDLLAAGVLGIGVLWIVVPLLLGIRDTPDPGHLALLPLRTRTMMAGAFANVLLSPAAILTVIALAGLVVFSFRGGVLSVLVAVVAAGLQLVLILLLSRVVVASIGTSLSARGWRVIGQAAFALIASCAWVLRFALDDAADQLIAQNNPALSQTLRLLPTGWAVSAIEGATRADAVATLVPLLGLAVACGLLRAAWSALVARSVIRTTIARPATGATARTRAVASPLAASLRKELLLWARDERRTMSLLVAICSGIALGVLMAAMGVPGMLPYGGLCALVVAIFIAANLYGFEADRLWTTLTAPGAARADVLAKQLAWLIVHTPPVVLLTVIPILAAGEPATYAIPWLAASVPVMLGTGIAASVLMSTLIAWAMPRTGVGAQLPFRLILGPRQFISITIIATAIATALLLPLTAVLIGVVSDATWLQWAGAPLGIAIGACSILLATRPASRQLERRGPEILDRTTANVGLLQVL</sequence>